<reference evidence="2" key="1">
    <citation type="journal article" date="2023" name="Science">
        <title>Genome structures resolve the early diversification of teleost fishes.</title>
        <authorList>
            <person name="Parey E."/>
            <person name="Louis A."/>
            <person name="Montfort J."/>
            <person name="Bouchez O."/>
            <person name="Roques C."/>
            <person name="Iampietro C."/>
            <person name="Lluch J."/>
            <person name="Castinel A."/>
            <person name="Donnadieu C."/>
            <person name="Desvignes T."/>
            <person name="Floi Bucao C."/>
            <person name="Jouanno E."/>
            <person name="Wen M."/>
            <person name="Mejri S."/>
            <person name="Dirks R."/>
            <person name="Jansen H."/>
            <person name="Henkel C."/>
            <person name="Chen W.J."/>
            <person name="Zahm M."/>
            <person name="Cabau C."/>
            <person name="Klopp C."/>
            <person name="Thompson A.W."/>
            <person name="Robinson-Rechavi M."/>
            <person name="Braasch I."/>
            <person name="Lecointre G."/>
            <person name="Bobe J."/>
            <person name="Postlethwait J.H."/>
            <person name="Berthelot C."/>
            <person name="Roest Crollius H."/>
            <person name="Guiguen Y."/>
        </authorList>
    </citation>
    <scope>NUCLEOTIDE SEQUENCE</scope>
    <source>
        <strain evidence="2">NC1722</strain>
    </source>
</reference>
<name>A0AAD7WDF6_9TELE</name>
<feature type="non-terminal residue" evidence="2">
    <location>
        <position position="1"/>
    </location>
</feature>
<comment type="caution">
    <text evidence="2">The sequence shown here is derived from an EMBL/GenBank/DDBJ whole genome shotgun (WGS) entry which is preliminary data.</text>
</comment>
<dbReference type="InterPro" id="IPR000477">
    <property type="entry name" value="RT_dom"/>
</dbReference>
<accession>A0AAD7WDF6</accession>
<gene>
    <name evidence="2" type="ORF">AAFF_G00083600</name>
</gene>
<sequence length="405" mass="43819">STSSASNSTCYLPIPVHVSSSRLPRRRDSTHTRNLSNLIYPPRSPGVDVVVAGGLWNCQSAVRKADLISAQASLLSLQFLALTETWITPQNTATPAALSAAYTFSHIPRPSGRGGGTGILISPLWRFGIVPLPHPPPLNFMLSLSLFHVNCTSLFFIALQVHWGVSSTRWMPSSVPSLRMALPSYSSGTSTCHWRPLRPLHSSPCFSPLTSPWLNPHPPTMPNNLLDPNQSGFRAGHSTETALLAVTEALHGAKSQSLSSALLLLDLSAAFDTVDHRILLSSLVKMGISGSALTWFESYLADRSYQVAWRGSLSSPHTLSTGVPRGSVLGPVLFSLYTKSLGSVISAHGFSYHCYADDTQLFLSFSPSDIQVPAWISACLADISAWMSAQHLKLNLGKTERRAPR</sequence>
<proteinExistence type="predicted"/>
<evidence type="ECO:0000313" key="3">
    <source>
        <dbReference type="Proteomes" id="UP001221898"/>
    </source>
</evidence>
<organism evidence="2 3">
    <name type="scientific">Aldrovandia affinis</name>
    <dbReference type="NCBI Taxonomy" id="143900"/>
    <lineage>
        <taxon>Eukaryota</taxon>
        <taxon>Metazoa</taxon>
        <taxon>Chordata</taxon>
        <taxon>Craniata</taxon>
        <taxon>Vertebrata</taxon>
        <taxon>Euteleostomi</taxon>
        <taxon>Actinopterygii</taxon>
        <taxon>Neopterygii</taxon>
        <taxon>Teleostei</taxon>
        <taxon>Notacanthiformes</taxon>
        <taxon>Halosauridae</taxon>
        <taxon>Aldrovandia</taxon>
    </lineage>
</organism>
<dbReference type="EMBL" id="JAINUG010000151">
    <property type="protein sequence ID" value="KAJ8391889.1"/>
    <property type="molecule type" value="Genomic_DNA"/>
</dbReference>
<dbReference type="AlphaFoldDB" id="A0AAD7WDF6"/>
<evidence type="ECO:0000313" key="2">
    <source>
        <dbReference type="EMBL" id="KAJ8391889.1"/>
    </source>
</evidence>
<feature type="domain" description="Reverse transcriptase" evidence="1">
    <location>
        <begin position="163"/>
        <end position="405"/>
    </location>
</feature>
<keyword evidence="3" id="KW-1185">Reference proteome</keyword>
<dbReference type="Proteomes" id="UP001221898">
    <property type="component" value="Unassembled WGS sequence"/>
</dbReference>
<dbReference type="PROSITE" id="PS50878">
    <property type="entry name" value="RT_POL"/>
    <property type="match status" value="1"/>
</dbReference>
<protein>
    <recommendedName>
        <fullName evidence="1">Reverse transcriptase domain-containing protein</fullName>
    </recommendedName>
</protein>
<dbReference type="Pfam" id="PF00078">
    <property type="entry name" value="RVT_1"/>
    <property type="match status" value="1"/>
</dbReference>
<evidence type="ECO:0000259" key="1">
    <source>
        <dbReference type="PROSITE" id="PS50878"/>
    </source>
</evidence>
<dbReference type="PANTHER" id="PTHR33332">
    <property type="entry name" value="REVERSE TRANSCRIPTASE DOMAIN-CONTAINING PROTEIN"/>
    <property type="match status" value="1"/>
</dbReference>